<name>A0A2P2LSU7_RHIMU</name>
<dbReference type="EMBL" id="GGEC01040565">
    <property type="protein sequence ID" value="MBX21049.1"/>
    <property type="molecule type" value="Transcribed_RNA"/>
</dbReference>
<accession>A0A2P2LSU7</accession>
<sequence>MSIHSTCHLHSSSSCHCNNCCPSYFLCCSIYDYLFTPREYAQKI</sequence>
<evidence type="ECO:0000313" key="1">
    <source>
        <dbReference type="EMBL" id="MBX21049.1"/>
    </source>
</evidence>
<organism evidence="1">
    <name type="scientific">Rhizophora mucronata</name>
    <name type="common">Asiatic mangrove</name>
    <dbReference type="NCBI Taxonomy" id="61149"/>
    <lineage>
        <taxon>Eukaryota</taxon>
        <taxon>Viridiplantae</taxon>
        <taxon>Streptophyta</taxon>
        <taxon>Embryophyta</taxon>
        <taxon>Tracheophyta</taxon>
        <taxon>Spermatophyta</taxon>
        <taxon>Magnoliopsida</taxon>
        <taxon>eudicotyledons</taxon>
        <taxon>Gunneridae</taxon>
        <taxon>Pentapetalae</taxon>
        <taxon>rosids</taxon>
        <taxon>fabids</taxon>
        <taxon>Malpighiales</taxon>
        <taxon>Rhizophoraceae</taxon>
        <taxon>Rhizophora</taxon>
    </lineage>
</organism>
<protein>
    <submittedName>
        <fullName evidence="1">Uncharacterized protein</fullName>
    </submittedName>
</protein>
<dbReference type="AlphaFoldDB" id="A0A2P2LSU7"/>
<reference evidence="1" key="1">
    <citation type="submission" date="2018-02" db="EMBL/GenBank/DDBJ databases">
        <title>Rhizophora mucronata_Transcriptome.</title>
        <authorList>
            <person name="Meera S.P."/>
            <person name="Sreeshan A."/>
            <person name="Augustine A."/>
        </authorList>
    </citation>
    <scope>NUCLEOTIDE SEQUENCE</scope>
    <source>
        <tissue evidence="1">Leaf</tissue>
    </source>
</reference>
<proteinExistence type="predicted"/>